<evidence type="ECO:0000259" key="5">
    <source>
        <dbReference type="PROSITE" id="PS51782"/>
    </source>
</evidence>
<feature type="domain" description="LysM" evidence="5">
    <location>
        <begin position="128"/>
        <end position="172"/>
    </location>
</feature>
<dbReference type="CDD" id="cd00118">
    <property type="entry name" value="LysM"/>
    <property type="match status" value="4"/>
</dbReference>
<protein>
    <recommendedName>
        <fullName evidence="5">LysM domain-containing protein</fullName>
    </recommendedName>
</protein>
<feature type="domain" description="LysM" evidence="5">
    <location>
        <begin position="51"/>
        <end position="95"/>
    </location>
</feature>
<proteinExistence type="predicted"/>
<evidence type="ECO:0000256" key="3">
    <source>
        <dbReference type="SAM" id="MobiDB-lite"/>
    </source>
</evidence>
<reference evidence="6 7" key="1">
    <citation type="journal article" date="2020" name="ISME J.">
        <title>Uncovering the hidden diversity of litter-decomposition mechanisms in mushroom-forming fungi.</title>
        <authorList>
            <person name="Floudas D."/>
            <person name="Bentzer J."/>
            <person name="Ahren D."/>
            <person name="Johansson T."/>
            <person name="Persson P."/>
            <person name="Tunlid A."/>
        </authorList>
    </citation>
    <scope>NUCLEOTIDE SEQUENCE [LARGE SCALE GENOMIC DNA]</scope>
    <source>
        <strain evidence="6 7">CBS 291.85</strain>
    </source>
</reference>
<dbReference type="SMART" id="SM00257">
    <property type="entry name" value="LysM"/>
    <property type="match status" value="5"/>
</dbReference>
<dbReference type="EMBL" id="JAACJM010000009">
    <property type="protein sequence ID" value="KAF5371208.1"/>
    <property type="molecule type" value="Genomic_DNA"/>
</dbReference>
<feature type="region of interest" description="Disordered" evidence="3">
    <location>
        <begin position="498"/>
        <end position="572"/>
    </location>
</feature>
<keyword evidence="1" id="KW-0147">Chitin-binding</keyword>
<evidence type="ECO:0000256" key="2">
    <source>
        <dbReference type="ARBA" id="ARBA00023026"/>
    </source>
</evidence>
<keyword evidence="2" id="KW-0843">Virulence</keyword>
<dbReference type="GO" id="GO:0008061">
    <property type="term" value="F:chitin binding"/>
    <property type="evidence" value="ECO:0007669"/>
    <property type="project" value="UniProtKB-KW"/>
</dbReference>
<dbReference type="Pfam" id="PF01476">
    <property type="entry name" value="LysM"/>
    <property type="match status" value="4"/>
</dbReference>
<dbReference type="InterPro" id="IPR036779">
    <property type="entry name" value="LysM_dom_sf"/>
</dbReference>
<feature type="region of interest" description="Disordered" evidence="3">
    <location>
        <begin position="186"/>
        <end position="217"/>
    </location>
</feature>
<evidence type="ECO:0000313" key="7">
    <source>
        <dbReference type="Proteomes" id="UP000559256"/>
    </source>
</evidence>
<dbReference type="SUPFAM" id="SSF54106">
    <property type="entry name" value="LysM domain"/>
    <property type="match status" value="4"/>
</dbReference>
<feature type="domain" description="LysM" evidence="5">
    <location>
        <begin position="223"/>
        <end position="267"/>
    </location>
</feature>
<accession>A0A8H5GU03</accession>
<keyword evidence="7" id="KW-1185">Reference proteome</keyword>
<sequence length="629" mass="63264">MVVLSTLLLASALTVSGHPFVRSPQHNPRNLEARSTSAAATQTSVSVCNKAPHVVVSGDLCYKIAADNSLTLSQLQSYNSGVNCNNLQIGASLKLCPASTVSVSGTTTGTTTTATSSTSTSSGIACSKTYKVKSGDYDEIIAPKAGITVDQLYAANPNVDWDDLQVGQILNIPCAATSTAASTTASGTTVSTTASGSTTTVVSTSGTATTTTSSATQSATCPNSYKVKSGDYDEVIAPKFNITVKQLYAANPNVDWDNLQIGQTLNIPCAVASTAVTTSTASRTASTTTVSATTTTATTSGTVSGTTTSSSATSTATCPKIYKVKSDDYDEKIASKSNITVAQLYAANPNVDWDDLQTGQSLNIPCAVTSTTTGSTTRTTTVSASGSTTASTNATTTASGSTTTATGSTNATTTASGTTTATTSTSTATSSFKCTQSVNVTTASTCGQFLTAHNLTEAQFMSMNPDTCTRRGQFRSSTSLSVGDVLCVAGSNSTTTATNATTTNTATGSTNTNATTTTTTGTATNTTTGSTNTTATTTTASGTASATNSNSNTTTRTGTTTASTSSSSSTSSTCARSVTLSAATRCGDFINAQNLTSAKFMQLNAGVCVRSGNFHSSGNLSSGQTLCVA</sequence>
<dbReference type="PROSITE" id="PS51782">
    <property type="entry name" value="LYSM"/>
    <property type="match status" value="4"/>
</dbReference>
<dbReference type="InterPro" id="IPR018392">
    <property type="entry name" value="LysM"/>
</dbReference>
<feature type="domain" description="LysM" evidence="5">
    <location>
        <begin position="320"/>
        <end position="364"/>
    </location>
</feature>
<dbReference type="Proteomes" id="UP000559256">
    <property type="component" value="Unassembled WGS sequence"/>
</dbReference>
<dbReference type="Gene3D" id="3.10.350.10">
    <property type="entry name" value="LysM domain"/>
    <property type="match status" value="5"/>
</dbReference>
<dbReference type="PANTHER" id="PTHR34997:SF1">
    <property type="entry name" value="PEPTIDOGLYCAN-BINDING LYSIN DOMAIN"/>
    <property type="match status" value="1"/>
</dbReference>
<dbReference type="OrthoDB" id="5985073at2759"/>
<organism evidence="6 7">
    <name type="scientific">Tetrapyrgos nigripes</name>
    <dbReference type="NCBI Taxonomy" id="182062"/>
    <lineage>
        <taxon>Eukaryota</taxon>
        <taxon>Fungi</taxon>
        <taxon>Dikarya</taxon>
        <taxon>Basidiomycota</taxon>
        <taxon>Agaricomycotina</taxon>
        <taxon>Agaricomycetes</taxon>
        <taxon>Agaricomycetidae</taxon>
        <taxon>Agaricales</taxon>
        <taxon>Marasmiineae</taxon>
        <taxon>Marasmiaceae</taxon>
        <taxon>Tetrapyrgos</taxon>
    </lineage>
</organism>
<evidence type="ECO:0000313" key="6">
    <source>
        <dbReference type="EMBL" id="KAF5371208.1"/>
    </source>
</evidence>
<feature type="chain" id="PRO_5034678933" description="LysM domain-containing protein" evidence="4">
    <location>
        <begin position="18"/>
        <end position="629"/>
    </location>
</feature>
<feature type="region of interest" description="Disordered" evidence="3">
    <location>
        <begin position="371"/>
        <end position="425"/>
    </location>
</feature>
<comment type="caution">
    <text evidence="6">The sequence shown here is derived from an EMBL/GenBank/DDBJ whole genome shotgun (WGS) entry which is preliminary data.</text>
</comment>
<name>A0A8H5GU03_9AGAR</name>
<dbReference type="PANTHER" id="PTHR34997">
    <property type="entry name" value="AM15"/>
    <property type="match status" value="1"/>
</dbReference>
<gene>
    <name evidence="6" type="ORF">D9758_004110</name>
</gene>
<evidence type="ECO:0000256" key="4">
    <source>
        <dbReference type="SAM" id="SignalP"/>
    </source>
</evidence>
<dbReference type="AlphaFoldDB" id="A0A8H5GU03"/>
<keyword evidence="4" id="KW-0732">Signal</keyword>
<feature type="signal peptide" evidence="4">
    <location>
        <begin position="1"/>
        <end position="17"/>
    </location>
</feature>
<evidence type="ECO:0000256" key="1">
    <source>
        <dbReference type="ARBA" id="ARBA00022669"/>
    </source>
</evidence>
<dbReference type="InterPro" id="IPR052210">
    <property type="entry name" value="LysM1-like"/>
</dbReference>